<proteinExistence type="predicted"/>
<dbReference type="AlphaFoldDB" id="A0AAP9JI85"/>
<evidence type="ECO:0000313" key="3">
    <source>
        <dbReference type="EMBL" id="QEH96962.1"/>
    </source>
</evidence>
<feature type="compositionally biased region" description="Polar residues" evidence="1">
    <location>
        <begin position="41"/>
        <end position="52"/>
    </location>
</feature>
<sequence>MISPETLDALVGRMRQYGVTTFEQQSGGTSLHLTLAPAGAGQSSYAPSSEPSAVSGPCAPDAHLTLRSPELGIFRPGSVRSGDTVRAGDILAFTEVGPLRLPVVAPEDGTLVEILMQNGETAGYHAPVMILQSG</sequence>
<protein>
    <recommendedName>
        <fullName evidence="2">Lipoyl-binding domain-containing protein</fullName>
    </recommendedName>
</protein>
<gene>
    <name evidence="3" type="ORF">FXF46_12320</name>
</gene>
<evidence type="ECO:0000256" key="1">
    <source>
        <dbReference type="SAM" id="MobiDB-lite"/>
    </source>
</evidence>
<dbReference type="Pfam" id="PF00364">
    <property type="entry name" value="Biotin_lipoyl"/>
    <property type="match status" value="1"/>
</dbReference>
<dbReference type="EMBL" id="CP043043">
    <property type="protein sequence ID" value="QEH96962.1"/>
    <property type="molecule type" value="Genomic_DNA"/>
</dbReference>
<organism evidence="3 4">
    <name type="scientific">Gluconobacter thailandicus</name>
    <dbReference type="NCBI Taxonomy" id="257438"/>
    <lineage>
        <taxon>Bacteria</taxon>
        <taxon>Pseudomonadati</taxon>
        <taxon>Pseudomonadota</taxon>
        <taxon>Alphaproteobacteria</taxon>
        <taxon>Acetobacterales</taxon>
        <taxon>Acetobacteraceae</taxon>
        <taxon>Gluconobacter</taxon>
    </lineage>
</organism>
<reference evidence="3 4" key="1">
    <citation type="submission" date="2019-08" db="EMBL/GenBank/DDBJ databases">
        <title>Gluconobacter frateurii HD924 genome.</title>
        <authorList>
            <person name="Liu Y."/>
            <person name="Zhang P."/>
        </authorList>
    </citation>
    <scope>NUCLEOTIDE SEQUENCE [LARGE SCALE GENOMIC DNA]</scope>
    <source>
        <strain evidence="3 4">HD924</strain>
    </source>
</reference>
<dbReference type="KEGG" id="gti:FXF46_12320"/>
<dbReference type="Gene3D" id="2.40.50.100">
    <property type="match status" value="1"/>
</dbReference>
<dbReference type="InterPro" id="IPR011053">
    <property type="entry name" value="Single_hybrid_motif"/>
</dbReference>
<name>A0AAP9JI85_GLUTH</name>
<feature type="region of interest" description="Disordered" evidence="1">
    <location>
        <begin position="38"/>
        <end position="57"/>
    </location>
</feature>
<dbReference type="InterPro" id="IPR000089">
    <property type="entry name" value="Biotin_lipoyl"/>
</dbReference>
<feature type="domain" description="Lipoyl-binding" evidence="2">
    <location>
        <begin position="66"/>
        <end position="130"/>
    </location>
</feature>
<evidence type="ECO:0000313" key="4">
    <source>
        <dbReference type="Proteomes" id="UP000323560"/>
    </source>
</evidence>
<evidence type="ECO:0000259" key="2">
    <source>
        <dbReference type="Pfam" id="PF00364"/>
    </source>
</evidence>
<dbReference type="Proteomes" id="UP000323560">
    <property type="component" value="Chromosome"/>
</dbReference>
<accession>A0AAP9JI85</accession>
<dbReference type="RefSeq" id="WP_148620704.1">
    <property type="nucleotide sequence ID" value="NZ_CP043043.1"/>
</dbReference>
<dbReference type="SUPFAM" id="SSF51230">
    <property type="entry name" value="Single hybrid motif"/>
    <property type="match status" value="1"/>
</dbReference>